<reference evidence="2" key="1">
    <citation type="journal article" date="2019" name="Int. J. Syst. Evol. Microbiol.">
        <title>The Global Catalogue of Microorganisms (GCM) 10K type strain sequencing project: providing services to taxonomists for standard genome sequencing and annotation.</title>
        <authorList>
            <consortium name="The Broad Institute Genomics Platform"/>
            <consortium name="The Broad Institute Genome Sequencing Center for Infectious Disease"/>
            <person name="Wu L."/>
            <person name="Ma J."/>
        </authorList>
    </citation>
    <scope>NUCLEOTIDE SEQUENCE [LARGE SCALE GENOMIC DNA]</scope>
    <source>
        <strain evidence="2">KCTC 62192</strain>
    </source>
</reference>
<name>A0ABV7ACB3_9RHOB</name>
<organism evidence="1 2">
    <name type="scientific">Acidimangrovimonas pyrenivorans</name>
    <dbReference type="NCBI Taxonomy" id="2030798"/>
    <lineage>
        <taxon>Bacteria</taxon>
        <taxon>Pseudomonadati</taxon>
        <taxon>Pseudomonadota</taxon>
        <taxon>Alphaproteobacteria</taxon>
        <taxon>Rhodobacterales</taxon>
        <taxon>Paracoccaceae</taxon>
        <taxon>Acidimangrovimonas</taxon>
    </lineage>
</organism>
<gene>
    <name evidence="1" type="ORF">ACFOES_02010</name>
</gene>
<dbReference type="EMBL" id="JBHRSK010000002">
    <property type="protein sequence ID" value="MFC2966857.1"/>
    <property type="molecule type" value="Genomic_DNA"/>
</dbReference>
<keyword evidence="2" id="KW-1185">Reference proteome</keyword>
<dbReference type="RefSeq" id="WP_377831481.1">
    <property type="nucleotide sequence ID" value="NZ_JBHRSK010000002.1"/>
</dbReference>
<comment type="caution">
    <text evidence="1">The sequence shown here is derived from an EMBL/GenBank/DDBJ whole genome shotgun (WGS) entry which is preliminary data.</text>
</comment>
<evidence type="ECO:0000313" key="1">
    <source>
        <dbReference type="EMBL" id="MFC2966857.1"/>
    </source>
</evidence>
<dbReference type="Proteomes" id="UP001595443">
    <property type="component" value="Unassembled WGS sequence"/>
</dbReference>
<protein>
    <submittedName>
        <fullName evidence="1">Uncharacterized protein</fullName>
    </submittedName>
</protein>
<sequence length="77" mass="9103">MSYEVQHYNFRDGWTNTWLRHIPGRAVGREIFATRAEAEGELDSFFEEIAFQIADGERHPDDGYHRDEYRVAKVGER</sequence>
<evidence type="ECO:0000313" key="2">
    <source>
        <dbReference type="Proteomes" id="UP001595443"/>
    </source>
</evidence>
<accession>A0ABV7ACB3</accession>
<proteinExistence type="predicted"/>